<dbReference type="GO" id="GO:0043565">
    <property type="term" value="F:sequence-specific DNA binding"/>
    <property type="evidence" value="ECO:0007669"/>
    <property type="project" value="InterPro"/>
</dbReference>
<dbReference type="InterPro" id="IPR029062">
    <property type="entry name" value="Class_I_gatase-like"/>
</dbReference>
<evidence type="ECO:0000256" key="3">
    <source>
        <dbReference type="ARBA" id="ARBA00023163"/>
    </source>
</evidence>
<protein>
    <submittedName>
        <fullName evidence="5">AraC family transcriptional regulator</fullName>
    </submittedName>
</protein>
<dbReference type="Proteomes" id="UP000599578">
    <property type="component" value="Unassembled WGS sequence"/>
</dbReference>
<keyword evidence="3" id="KW-0804">Transcription</keyword>
<dbReference type="InterPro" id="IPR009057">
    <property type="entry name" value="Homeodomain-like_sf"/>
</dbReference>
<name>A0A917ZKW1_9GAMM</name>
<dbReference type="Gene3D" id="1.10.10.60">
    <property type="entry name" value="Homeodomain-like"/>
    <property type="match status" value="2"/>
</dbReference>
<dbReference type="InterPro" id="IPR002818">
    <property type="entry name" value="DJ-1/PfpI"/>
</dbReference>
<keyword evidence="2" id="KW-0238">DNA-binding</keyword>
<evidence type="ECO:0000259" key="4">
    <source>
        <dbReference type="PROSITE" id="PS01124"/>
    </source>
</evidence>
<organism evidence="5 6">
    <name type="scientific">Marinobacterium nitratireducens</name>
    <dbReference type="NCBI Taxonomy" id="518897"/>
    <lineage>
        <taxon>Bacteria</taxon>
        <taxon>Pseudomonadati</taxon>
        <taxon>Pseudomonadota</taxon>
        <taxon>Gammaproteobacteria</taxon>
        <taxon>Oceanospirillales</taxon>
        <taxon>Oceanospirillaceae</taxon>
        <taxon>Marinobacterium</taxon>
    </lineage>
</organism>
<dbReference type="InterPro" id="IPR018060">
    <property type="entry name" value="HTH_AraC"/>
</dbReference>
<keyword evidence="1" id="KW-0805">Transcription regulation</keyword>
<evidence type="ECO:0000256" key="1">
    <source>
        <dbReference type="ARBA" id="ARBA00023015"/>
    </source>
</evidence>
<dbReference type="PROSITE" id="PS01124">
    <property type="entry name" value="HTH_ARAC_FAMILY_2"/>
    <property type="match status" value="1"/>
</dbReference>
<evidence type="ECO:0000313" key="5">
    <source>
        <dbReference type="EMBL" id="GGO84650.1"/>
    </source>
</evidence>
<proteinExistence type="predicted"/>
<dbReference type="PANTHER" id="PTHR43130">
    <property type="entry name" value="ARAC-FAMILY TRANSCRIPTIONAL REGULATOR"/>
    <property type="match status" value="1"/>
</dbReference>
<dbReference type="SUPFAM" id="SSF46689">
    <property type="entry name" value="Homeodomain-like"/>
    <property type="match status" value="2"/>
</dbReference>
<dbReference type="SMART" id="SM00342">
    <property type="entry name" value="HTH_ARAC"/>
    <property type="match status" value="1"/>
</dbReference>
<dbReference type="SUPFAM" id="SSF52317">
    <property type="entry name" value="Class I glutamine amidotransferase-like"/>
    <property type="match status" value="1"/>
</dbReference>
<dbReference type="InterPro" id="IPR052158">
    <property type="entry name" value="INH-QAR"/>
</dbReference>
<dbReference type="PROSITE" id="PS00041">
    <property type="entry name" value="HTH_ARAC_FAMILY_1"/>
    <property type="match status" value="1"/>
</dbReference>
<dbReference type="AlphaFoldDB" id="A0A917ZKW1"/>
<dbReference type="Pfam" id="PF01965">
    <property type="entry name" value="DJ-1_PfpI"/>
    <property type="match status" value="1"/>
</dbReference>
<comment type="caution">
    <text evidence="5">The sequence shown here is derived from an EMBL/GenBank/DDBJ whole genome shotgun (WGS) entry which is preliminary data.</text>
</comment>
<dbReference type="RefSeq" id="WP_188861551.1">
    <property type="nucleotide sequence ID" value="NZ_BMLT01000008.1"/>
</dbReference>
<sequence length="346" mass="38557">MSPTNRPRTFDSHFRRSNQAYLKQQGDARPATIRIGFVLLEHFSMMAFTGAVDALVTANLLSCDPLYSFRTLSLDGSEARSDLGIDISVSGALYDLDVGELDLLFVCGGYRTPLLANRQLTEKLQEAGRRGLTLGGLWNGSLLLAWAGLMDGYDCTLHPENRDGLEETCPKVRLSRQPYVIDRDRVSCAGASSALDMMLAVIRQHYGQEVVRGIEEILSCDRIGEQPDRPMPTVASDPTLPDALRAVLELMEANIEEPLGMEEIAALVNLSRRQIERLFQRHVDSTPSKYYLELRITRARRLLLQTSESIAAIAVACGFVSTTHFSHCYRDYFGVSPTQARQNRRG</sequence>
<reference evidence="5 6" key="1">
    <citation type="journal article" date="2014" name="Int. J. Syst. Evol. Microbiol.">
        <title>Complete genome sequence of Corynebacterium casei LMG S-19264T (=DSM 44701T), isolated from a smear-ripened cheese.</title>
        <authorList>
            <consortium name="US DOE Joint Genome Institute (JGI-PGF)"/>
            <person name="Walter F."/>
            <person name="Albersmeier A."/>
            <person name="Kalinowski J."/>
            <person name="Ruckert C."/>
        </authorList>
    </citation>
    <scope>NUCLEOTIDE SEQUENCE [LARGE SCALE GENOMIC DNA]</scope>
    <source>
        <strain evidence="5 6">CGMCC 1.7286</strain>
    </source>
</reference>
<dbReference type="InterPro" id="IPR018062">
    <property type="entry name" value="HTH_AraC-typ_CS"/>
</dbReference>
<feature type="domain" description="HTH araC/xylS-type" evidence="4">
    <location>
        <begin position="245"/>
        <end position="343"/>
    </location>
</feature>
<dbReference type="EMBL" id="BMLT01000008">
    <property type="protein sequence ID" value="GGO84650.1"/>
    <property type="molecule type" value="Genomic_DNA"/>
</dbReference>
<keyword evidence="6" id="KW-1185">Reference proteome</keyword>
<dbReference type="GO" id="GO:0003700">
    <property type="term" value="F:DNA-binding transcription factor activity"/>
    <property type="evidence" value="ECO:0007669"/>
    <property type="project" value="InterPro"/>
</dbReference>
<accession>A0A917ZKW1</accession>
<dbReference type="Pfam" id="PF12833">
    <property type="entry name" value="HTH_18"/>
    <property type="match status" value="1"/>
</dbReference>
<dbReference type="Gene3D" id="3.40.50.880">
    <property type="match status" value="1"/>
</dbReference>
<dbReference type="PANTHER" id="PTHR43130:SF3">
    <property type="entry name" value="HTH-TYPE TRANSCRIPTIONAL REGULATOR RV1931C"/>
    <property type="match status" value="1"/>
</dbReference>
<gene>
    <name evidence="5" type="ORF">GCM10011348_31360</name>
</gene>
<dbReference type="CDD" id="cd03136">
    <property type="entry name" value="GATase1_AraC_ArgR_like"/>
    <property type="match status" value="1"/>
</dbReference>
<evidence type="ECO:0000256" key="2">
    <source>
        <dbReference type="ARBA" id="ARBA00023125"/>
    </source>
</evidence>
<evidence type="ECO:0000313" key="6">
    <source>
        <dbReference type="Proteomes" id="UP000599578"/>
    </source>
</evidence>